<dbReference type="Pfam" id="PF03118">
    <property type="entry name" value="RNA_pol_A_CTD"/>
    <property type="match status" value="1"/>
</dbReference>
<dbReference type="SUPFAM" id="SSF47789">
    <property type="entry name" value="C-terminal domain of RNA polymerase alpha subunit"/>
    <property type="match status" value="1"/>
</dbReference>
<dbReference type="Gene3D" id="1.10.150.20">
    <property type="entry name" value="5' to 3' exonuclease, C-terminal subdomain"/>
    <property type="match status" value="1"/>
</dbReference>
<protein>
    <recommendedName>
        <fullName evidence="1">RNA polymerase alpha subunit C-terminal domain-containing protein</fullName>
    </recommendedName>
</protein>
<dbReference type="RefSeq" id="WP_087567842.1">
    <property type="nucleotide sequence ID" value="NZ_BDQX01000148.1"/>
</dbReference>
<dbReference type="Proteomes" id="UP000245202">
    <property type="component" value="Unassembled WGS sequence"/>
</dbReference>
<dbReference type="EMBL" id="BDQX01000148">
    <property type="protein sequence ID" value="GBG08198.1"/>
    <property type="molecule type" value="Genomic_DNA"/>
</dbReference>
<sequence length="129" mass="14924">MGKSEERPLREIHLIADEYYEYDIRTLEQFLMEQDDSQLFVRIVNALRKSGIVTLGSLLNSNDYDLINIRGLGPNSYKLVHGLLSRAAGSDQIQMIEPMIPKPKLKPDPIARLKERYLRRTMNIKDAHD</sequence>
<organism evidence="2 3">
    <name type="scientific">Paenibacillus agaridevorans</name>
    <dbReference type="NCBI Taxonomy" id="171404"/>
    <lineage>
        <taxon>Bacteria</taxon>
        <taxon>Bacillati</taxon>
        <taxon>Bacillota</taxon>
        <taxon>Bacilli</taxon>
        <taxon>Bacillales</taxon>
        <taxon>Paenibacillaceae</taxon>
        <taxon>Paenibacillus</taxon>
    </lineage>
</organism>
<dbReference type="InterPro" id="IPR011260">
    <property type="entry name" value="RNAP_asu_C"/>
</dbReference>
<evidence type="ECO:0000313" key="3">
    <source>
        <dbReference type="Proteomes" id="UP000245202"/>
    </source>
</evidence>
<dbReference type="GO" id="GO:0006351">
    <property type="term" value="P:DNA-templated transcription"/>
    <property type="evidence" value="ECO:0007669"/>
    <property type="project" value="InterPro"/>
</dbReference>
<evidence type="ECO:0000313" key="2">
    <source>
        <dbReference type="EMBL" id="GBG08198.1"/>
    </source>
</evidence>
<feature type="domain" description="RNA polymerase alpha subunit C-terminal" evidence="1">
    <location>
        <begin position="38"/>
        <end position="84"/>
    </location>
</feature>
<evidence type="ECO:0000259" key="1">
    <source>
        <dbReference type="Pfam" id="PF03118"/>
    </source>
</evidence>
<reference evidence="2 3" key="1">
    <citation type="submission" date="2017-08" db="EMBL/GenBank/DDBJ databases">
        <title>Substantial Increase in Enzyme Production by Combined Drug-Resistance Mutations in Paenibacillus agaridevorans.</title>
        <authorList>
            <person name="Tanaka Y."/>
            <person name="Funane K."/>
            <person name="Hosaka T."/>
            <person name="Shiwa Y."/>
            <person name="Fujita N."/>
            <person name="Miyazaki T."/>
            <person name="Yoshikawa H."/>
            <person name="Murakami K."/>
            <person name="Kasahara K."/>
            <person name="Inaoka T."/>
            <person name="Hiraga Y."/>
            <person name="Ochi K."/>
        </authorList>
    </citation>
    <scope>NUCLEOTIDE SEQUENCE [LARGE SCALE GENOMIC DNA]</scope>
    <source>
        <strain evidence="2 3">T-3040</strain>
    </source>
</reference>
<keyword evidence="3" id="KW-1185">Reference proteome</keyword>
<name>A0A2R5ET36_9BACL</name>
<dbReference type="GO" id="GO:0003899">
    <property type="term" value="F:DNA-directed RNA polymerase activity"/>
    <property type="evidence" value="ECO:0007669"/>
    <property type="project" value="InterPro"/>
</dbReference>
<proteinExistence type="predicted"/>
<dbReference type="GO" id="GO:0003677">
    <property type="term" value="F:DNA binding"/>
    <property type="evidence" value="ECO:0007669"/>
    <property type="project" value="InterPro"/>
</dbReference>
<accession>A0A2R5ET36</accession>
<gene>
    <name evidence="2" type="ORF">PAT3040_02768</name>
</gene>
<comment type="caution">
    <text evidence="2">The sequence shown here is derived from an EMBL/GenBank/DDBJ whole genome shotgun (WGS) entry which is preliminary data.</text>
</comment>
<dbReference type="AlphaFoldDB" id="A0A2R5ET36"/>